<sequence length="72" mass="8158">GDMMRSLRLVLEVWQRGGRKHLHAAVREGWLIPSENGSCHWLPGASQNELDQIVDTHKKFRSLVRGEVAKLG</sequence>
<evidence type="ECO:0000313" key="2">
    <source>
        <dbReference type="Proteomes" id="UP000568877"/>
    </source>
</evidence>
<reference evidence="1 2" key="1">
    <citation type="journal article" date="2020" name="Front. Microbiol.">
        <title>Single-cell genomics of novel Actinobacteria with the Wood-Ljungdahl pathway discovered in a serpentinizing system.</title>
        <authorList>
            <person name="Merino N."/>
            <person name="Kawai M."/>
            <person name="Boyd E.S."/>
            <person name="Colman D.R."/>
            <person name="McGlynn S.E."/>
            <person name="Nealson K.H."/>
            <person name="Kurokawa K."/>
            <person name="Hongoh Y."/>
        </authorList>
    </citation>
    <scope>NUCLEOTIDE SEQUENCE [LARGE SCALE GENOMIC DNA]</scope>
    <source>
        <strain evidence="1 2">S42</strain>
    </source>
</reference>
<evidence type="ECO:0000313" key="1">
    <source>
        <dbReference type="EMBL" id="GFP32713.1"/>
    </source>
</evidence>
<protein>
    <submittedName>
        <fullName evidence="1">Uncharacterized protein</fullName>
    </submittedName>
</protein>
<dbReference type="EMBL" id="BLSA01000134">
    <property type="protein sequence ID" value="GFP32713.1"/>
    <property type="molecule type" value="Genomic_DNA"/>
</dbReference>
<dbReference type="AlphaFoldDB" id="A0A6V8PKB2"/>
<feature type="non-terminal residue" evidence="1">
    <location>
        <position position="1"/>
    </location>
</feature>
<dbReference type="Proteomes" id="UP000568877">
    <property type="component" value="Unassembled WGS sequence"/>
</dbReference>
<accession>A0A6V8PKB2</accession>
<name>A0A6V8PKB2_9ACTN</name>
<gene>
    <name evidence="1" type="ORF">HKBW3S42_01019</name>
</gene>
<proteinExistence type="predicted"/>
<organism evidence="1 2">
    <name type="scientific">Candidatus Hakubella thermalkaliphila</name>
    <dbReference type="NCBI Taxonomy" id="2754717"/>
    <lineage>
        <taxon>Bacteria</taxon>
        <taxon>Bacillati</taxon>
        <taxon>Actinomycetota</taxon>
        <taxon>Actinomycetota incertae sedis</taxon>
        <taxon>Candidatus Hakubellales</taxon>
        <taxon>Candidatus Hakubellaceae</taxon>
        <taxon>Candidatus Hakubella</taxon>
    </lineage>
</organism>
<comment type="caution">
    <text evidence="1">The sequence shown here is derived from an EMBL/GenBank/DDBJ whole genome shotgun (WGS) entry which is preliminary data.</text>
</comment>